<protein>
    <submittedName>
        <fullName evidence="1">Uncharacterized protein</fullName>
    </submittedName>
</protein>
<evidence type="ECO:0000313" key="1">
    <source>
        <dbReference type="EMBL" id="RAJ90853.1"/>
    </source>
</evidence>
<reference evidence="1 2" key="1">
    <citation type="submission" date="2018-06" db="EMBL/GenBank/DDBJ databases">
        <title>Genomic Encyclopedia of Archaeal and Bacterial Type Strains, Phase II (KMG-II): from individual species to whole genera.</title>
        <authorList>
            <person name="Goeker M."/>
        </authorList>
    </citation>
    <scope>NUCLEOTIDE SEQUENCE [LARGE SCALE GENOMIC DNA]</scope>
    <source>
        <strain evidence="1 2">DSM 21851</strain>
    </source>
</reference>
<dbReference type="OrthoDB" id="881810at2"/>
<proteinExistence type="predicted"/>
<name>A0A327WJG0_LARAB</name>
<dbReference type="EMBL" id="QLMC01000011">
    <property type="protein sequence ID" value="RAJ90853.1"/>
    <property type="molecule type" value="Genomic_DNA"/>
</dbReference>
<comment type="caution">
    <text evidence="1">The sequence shown here is derived from an EMBL/GenBank/DDBJ whole genome shotgun (WGS) entry which is preliminary data.</text>
</comment>
<keyword evidence="2" id="KW-1185">Reference proteome</keyword>
<organism evidence="1 2">
    <name type="scientific">Larkinella arboricola</name>
    <dbReference type="NCBI Taxonomy" id="643671"/>
    <lineage>
        <taxon>Bacteria</taxon>
        <taxon>Pseudomonadati</taxon>
        <taxon>Bacteroidota</taxon>
        <taxon>Cytophagia</taxon>
        <taxon>Cytophagales</taxon>
        <taxon>Spirosomataceae</taxon>
        <taxon>Larkinella</taxon>
    </lineage>
</organism>
<evidence type="ECO:0000313" key="2">
    <source>
        <dbReference type="Proteomes" id="UP000248790"/>
    </source>
</evidence>
<accession>A0A327WJG0</accession>
<dbReference type="RefSeq" id="WP_111631402.1">
    <property type="nucleotide sequence ID" value="NZ_QLMC01000011.1"/>
</dbReference>
<dbReference type="Proteomes" id="UP000248790">
    <property type="component" value="Unassembled WGS sequence"/>
</dbReference>
<dbReference type="AlphaFoldDB" id="A0A327WJG0"/>
<sequence>MTVEDLVPLSGDSILMAWQYVEDKLIVTLELSETDATVSIAIKSKWFAIDVPNHSSSDAFRTCYIEIAKLKDSLAETNGFYVPAKEFVYVVSRKWTT</sequence>
<gene>
    <name evidence="1" type="ORF">LX87_05397</name>
</gene>